<dbReference type="RefSeq" id="WP_349805356.1">
    <property type="nucleotide sequence ID" value="NZ_JBEGDP010000025.1"/>
</dbReference>
<dbReference type="EMBL" id="JBEGDP010000025">
    <property type="protein sequence ID" value="MEQ7848966.1"/>
    <property type="molecule type" value="Genomic_DNA"/>
</dbReference>
<proteinExistence type="predicted"/>
<evidence type="ECO:0000313" key="3">
    <source>
        <dbReference type="Proteomes" id="UP001482520"/>
    </source>
</evidence>
<dbReference type="SUPFAM" id="SSF53474">
    <property type="entry name" value="alpha/beta-Hydrolases"/>
    <property type="match status" value="1"/>
</dbReference>
<organism evidence="2 3">
    <name type="scientific">Nocardioides kribbensis</name>
    <dbReference type="NCBI Taxonomy" id="305517"/>
    <lineage>
        <taxon>Bacteria</taxon>
        <taxon>Bacillati</taxon>
        <taxon>Actinomycetota</taxon>
        <taxon>Actinomycetes</taxon>
        <taxon>Propionibacteriales</taxon>
        <taxon>Nocardioidaceae</taxon>
        <taxon>Nocardioides</taxon>
    </lineage>
</organism>
<evidence type="ECO:0008006" key="4">
    <source>
        <dbReference type="Google" id="ProtNLM"/>
    </source>
</evidence>
<dbReference type="InterPro" id="IPR029058">
    <property type="entry name" value="AB_hydrolase_fold"/>
</dbReference>
<protein>
    <recommendedName>
        <fullName evidence="4">DUF222 domain-containing protein</fullName>
    </recommendedName>
</protein>
<sequence length="498" mass="50380">MTGDLPDQGTPGGTPASGPGGDLLGELLGRRPDGAAGAAGDAGDAAAAAPAPRSAVEDADLADKYDQMVRLADEFDAAGQHVRERARLGVEILRDPDVADSADLSRSTWTRAEDDIRAATAGKHGLLTRSIELDADALVLRATVLTYRWIDELQSAAFETLGSIAGRAIGYLAPGVALGGAIVSAGLIETDALDRDGVAAYLNELAENNPELMDHVSSGGGGLLDGLQMRSMLTVGVLAGDTQRVAAAGGLRAAGVADFPTDLGSALRDVAGGLVHDGSPVVADAPGAGGAGGPGEPGADDPVQRAPRTIEELLTALAASRRSITVQRVGPQRYIAYLPGPEAGEGRLRLVGGDHTAYDAEVVAAVERAVAGDEGARVMLVGSAQGGVTAAEIAATVASPHFVVDQVVTAGAPGAQVTRVPETTRVLSLEDRSDPVALLGSLVNAGLPHRVTVVFEGASARADGTSVYLAGARAADSATHPELRAEIQRLQGLGYLAG</sequence>
<feature type="compositionally biased region" description="Gly residues" evidence="1">
    <location>
        <begin position="287"/>
        <end position="296"/>
    </location>
</feature>
<feature type="compositionally biased region" description="Low complexity" evidence="1">
    <location>
        <begin position="34"/>
        <end position="53"/>
    </location>
</feature>
<keyword evidence="3" id="KW-1185">Reference proteome</keyword>
<feature type="region of interest" description="Disordered" evidence="1">
    <location>
        <begin position="281"/>
        <end position="301"/>
    </location>
</feature>
<evidence type="ECO:0000256" key="1">
    <source>
        <dbReference type="SAM" id="MobiDB-lite"/>
    </source>
</evidence>
<comment type="caution">
    <text evidence="2">The sequence shown here is derived from an EMBL/GenBank/DDBJ whole genome shotgun (WGS) entry which is preliminary data.</text>
</comment>
<accession>A0ABV1P2H8</accession>
<dbReference type="Proteomes" id="UP001482520">
    <property type="component" value="Unassembled WGS sequence"/>
</dbReference>
<feature type="region of interest" description="Disordered" evidence="1">
    <location>
        <begin position="1"/>
        <end position="58"/>
    </location>
</feature>
<name>A0ABV1P2H8_9ACTN</name>
<evidence type="ECO:0000313" key="2">
    <source>
        <dbReference type="EMBL" id="MEQ7848966.1"/>
    </source>
</evidence>
<reference evidence="2 3" key="1">
    <citation type="submission" date="2024-02" db="EMBL/GenBank/DDBJ databases">
        <title>Full genome sequence of Nocardioides kribbensis.</title>
        <authorList>
            <person name="Poletto B.L."/>
            <person name="Silva G."/>
            <person name="Galante D."/>
            <person name="Campos K.R."/>
            <person name="Santos M.B.N."/>
            <person name="Sacchi C.T."/>
        </authorList>
    </citation>
    <scope>NUCLEOTIDE SEQUENCE [LARGE SCALE GENOMIC DNA]</scope>
    <source>
        <strain evidence="2 3">O4R</strain>
    </source>
</reference>
<gene>
    <name evidence="2" type="ORF">V6R90_16935</name>
</gene>